<dbReference type="InterPro" id="IPR027267">
    <property type="entry name" value="AH/BAR_dom_sf"/>
</dbReference>
<reference evidence="5" key="1">
    <citation type="submission" date="2023-07" db="EMBL/GenBank/DDBJ databases">
        <authorList>
            <person name="Stuckert A."/>
        </authorList>
    </citation>
    <scope>NUCLEOTIDE SEQUENCE</scope>
</reference>
<feature type="domain" description="BAR" evidence="4">
    <location>
        <begin position="2"/>
        <end position="95"/>
    </location>
</feature>
<evidence type="ECO:0000256" key="1">
    <source>
        <dbReference type="ARBA" id="ARBA00022723"/>
    </source>
</evidence>
<evidence type="ECO:0000256" key="3">
    <source>
        <dbReference type="RuleBase" id="RU369028"/>
    </source>
</evidence>
<keyword evidence="3" id="KW-0967">Endosome</keyword>
<comment type="domain">
    <text evidence="3">PH domain binds phospholipids including phosphatidic acid, phosphatidylinositol 3-phosphate, phosphatidylinositol 3,5-bisphosphate (PIP2) and phosphatidylinositol 3,4,5-trisphosphate (PIP3). May mediate protein binding to PIP2 or PIP3 containing membranes.</text>
</comment>
<keyword evidence="3" id="KW-0343">GTPase activation</keyword>
<organism evidence="5 6">
    <name type="scientific">Ranitomeya imitator</name>
    <name type="common">mimic poison frog</name>
    <dbReference type="NCBI Taxonomy" id="111125"/>
    <lineage>
        <taxon>Eukaryota</taxon>
        <taxon>Metazoa</taxon>
        <taxon>Chordata</taxon>
        <taxon>Craniata</taxon>
        <taxon>Vertebrata</taxon>
        <taxon>Euteleostomi</taxon>
        <taxon>Amphibia</taxon>
        <taxon>Batrachia</taxon>
        <taxon>Anura</taxon>
        <taxon>Neobatrachia</taxon>
        <taxon>Hyloidea</taxon>
        <taxon>Dendrobatidae</taxon>
        <taxon>Dendrobatinae</taxon>
        <taxon>Ranitomeya</taxon>
    </lineage>
</organism>
<comment type="activity regulation">
    <text evidence="3">GAP activity stimulated by phosphatidylinositol 4,5-bisphosphate (PIP2) and phosphatidic acid.</text>
</comment>
<sequence>MEMVESEVFDLESRLEKLVKLCAHTMDGGRQYCSSNRQFVCALRELSFHSQEDSMLEECLEKFSDGLSRLIDHHTELLDSVQQSFKQKLQHLLKE</sequence>
<protein>
    <recommendedName>
        <fullName evidence="3">Arf-GAP with coiled-coil, ANK repeat and PH domain-containing protein</fullName>
        <shortName evidence="3">Cnt-b</shortName>
    </recommendedName>
    <alternativeName>
        <fullName evidence="3">Centaurin-beta</fullName>
    </alternativeName>
</protein>
<comment type="domain">
    <text evidence="3">The BAR domain mediates homodimerization, it can neither bind membrane nor impart curvature, but instead requires the neighboring PH domain to achieve these functions.</text>
</comment>
<dbReference type="EMBL" id="CAUEEQ010004526">
    <property type="protein sequence ID" value="CAJ0927694.1"/>
    <property type="molecule type" value="Genomic_DNA"/>
</dbReference>
<keyword evidence="2 3" id="KW-0862">Zinc</keyword>
<dbReference type="Proteomes" id="UP001176940">
    <property type="component" value="Unassembled WGS sequence"/>
</dbReference>
<dbReference type="InterPro" id="IPR045258">
    <property type="entry name" value="ACAP1/2/3-like"/>
</dbReference>
<evidence type="ECO:0000313" key="5">
    <source>
        <dbReference type="EMBL" id="CAJ0927694.1"/>
    </source>
</evidence>
<dbReference type="InterPro" id="IPR004148">
    <property type="entry name" value="BAR_dom"/>
</dbReference>
<name>A0ABN9L1Z9_9NEOB</name>
<dbReference type="PANTHER" id="PTHR23180">
    <property type="entry name" value="CENTAURIN/ARF"/>
    <property type="match status" value="1"/>
</dbReference>
<dbReference type="Gene3D" id="1.20.1270.60">
    <property type="entry name" value="Arfaptin homology (AH) domain/BAR domain"/>
    <property type="match status" value="1"/>
</dbReference>
<evidence type="ECO:0000256" key="2">
    <source>
        <dbReference type="ARBA" id="ARBA00022833"/>
    </source>
</evidence>
<keyword evidence="1 3" id="KW-0479">Metal-binding</keyword>
<keyword evidence="3" id="KW-0677">Repeat</keyword>
<keyword evidence="6" id="KW-1185">Reference proteome</keyword>
<gene>
    <name evidence="5" type="ORF">RIMI_LOCUS3094768</name>
</gene>
<comment type="subcellular location">
    <subcellularLocation>
        <location evidence="3">Endosome membrane</location>
        <topology evidence="3">Peripheral membrane protein</topology>
    </subcellularLocation>
</comment>
<keyword evidence="3" id="KW-0040">ANK repeat</keyword>
<evidence type="ECO:0000259" key="4">
    <source>
        <dbReference type="Pfam" id="PF16746"/>
    </source>
</evidence>
<dbReference type="PANTHER" id="PTHR23180:SF197">
    <property type="entry name" value="ARF-GAP WITH COILED-COIL, ANK REPEAT AND PH DOMAIN-CONTAINING PROTEIN 1"/>
    <property type="match status" value="1"/>
</dbReference>
<accession>A0ABN9L1Z9</accession>
<dbReference type="SUPFAM" id="SSF103657">
    <property type="entry name" value="BAR/IMD domain-like"/>
    <property type="match status" value="1"/>
</dbReference>
<dbReference type="Pfam" id="PF16746">
    <property type="entry name" value="BAR_3"/>
    <property type="match status" value="1"/>
</dbReference>
<proteinExistence type="predicted"/>
<comment type="function">
    <text evidence="3">GTPase-activating protein for the ADP ribosylation factor family.</text>
</comment>
<keyword evidence="3" id="KW-0863">Zinc-finger</keyword>
<comment type="caution">
    <text evidence="5">The sequence shown here is derived from an EMBL/GenBank/DDBJ whole genome shotgun (WGS) entry which is preliminary data.</text>
</comment>
<evidence type="ECO:0000313" key="6">
    <source>
        <dbReference type="Proteomes" id="UP001176940"/>
    </source>
</evidence>